<dbReference type="OrthoDB" id="9809994at2"/>
<name>A0A099WC85_9LIST</name>
<dbReference type="PANTHER" id="PTHR43479">
    <property type="entry name" value="ACREF/ENVCD OPERON REPRESSOR-RELATED"/>
    <property type="match status" value="1"/>
</dbReference>
<protein>
    <submittedName>
        <fullName evidence="2">Uncharacterized protein</fullName>
    </submittedName>
</protein>
<evidence type="ECO:0000313" key="3">
    <source>
        <dbReference type="Proteomes" id="UP000029844"/>
    </source>
</evidence>
<organism evidence="2 3">
    <name type="scientific">Listeria booriae</name>
    <dbReference type="NCBI Taxonomy" id="1552123"/>
    <lineage>
        <taxon>Bacteria</taxon>
        <taxon>Bacillati</taxon>
        <taxon>Bacillota</taxon>
        <taxon>Bacilli</taxon>
        <taxon>Bacillales</taxon>
        <taxon>Listeriaceae</taxon>
        <taxon>Listeria</taxon>
    </lineage>
</organism>
<dbReference type="STRING" id="1552123.EP57_07635"/>
<dbReference type="PROSITE" id="PS50977">
    <property type="entry name" value="HTH_TETR_2"/>
    <property type="match status" value="1"/>
</dbReference>
<evidence type="ECO:0000256" key="1">
    <source>
        <dbReference type="ARBA" id="ARBA00023125"/>
    </source>
</evidence>
<dbReference type="eggNOG" id="COG1309">
    <property type="taxonomic scope" value="Bacteria"/>
</dbReference>
<dbReference type="RefSeq" id="WP_036085557.1">
    <property type="nucleotide sequence ID" value="NZ_CBCSHQ010000005.1"/>
</dbReference>
<evidence type="ECO:0000313" key="2">
    <source>
        <dbReference type="EMBL" id="KGL41705.1"/>
    </source>
</evidence>
<dbReference type="Proteomes" id="UP000029844">
    <property type="component" value="Unassembled WGS sequence"/>
</dbReference>
<dbReference type="GeneID" id="58717248"/>
<accession>A0A099WC85</accession>
<dbReference type="PANTHER" id="PTHR43479:SF11">
    <property type="entry name" value="ACREF_ENVCD OPERON REPRESSOR-RELATED"/>
    <property type="match status" value="1"/>
</dbReference>
<dbReference type="InterPro" id="IPR050624">
    <property type="entry name" value="HTH-type_Tx_Regulator"/>
</dbReference>
<dbReference type="Gene3D" id="1.10.357.10">
    <property type="entry name" value="Tetracycline Repressor, domain 2"/>
    <property type="match status" value="1"/>
</dbReference>
<dbReference type="InterPro" id="IPR009057">
    <property type="entry name" value="Homeodomain-like_sf"/>
</dbReference>
<dbReference type="SUPFAM" id="SSF46689">
    <property type="entry name" value="Homeodomain-like"/>
    <property type="match status" value="1"/>
</dbReference>
<dbReference type="Pfam" id="PF00440">
    <property type="entry name" value="TetR_N"/>
    <property type="match status" value="1"/>
</dbReference>
<proteinExistence type="predicted"/>
<keyword evidence="1" id="KW-0238">DNA-binding</keyword>
<dbReference type="AlphaFoldDB" id="A0A099WC85"/>
<dbReference type="InterPro" id="IPR001647">
    <property type="entry name" value="HTH_TetR"/>
</dbReference>
<keyword evidence="3" id="KW-1185">Reference proteome</keyword>
<dbReference type="EMBL" id="JNFA01000019">
    <property type="protein sequence ID" value="KGL41705.1"/>
    <property type="molecule type" value="Genomic_DNA"/>
</dbReference>
<gene>
    <name evidence="2" type="ORF">EP57_07635</name>
</gene>
<sequence>MNWKEQQKYDREQLILAEAETMLFQTTDSTINMDALALAVGISKGTLYNHFTNKEAIITRILERNAQNLLQMMRETMINVDDSKMKLQTLLRIIIRNPYFTLVLQNQPDMSQVNELTHIFERIIEELTLLFRHLQEKNIIDSVYPTTFLVAHFMHLFDPAIFQHLLKEGVLEDHIVDLTERFFFQGTQKEM</sequence>
<comment type="caution">
    <text evidence="2">The sequence shown here is derived from an EMBL/GenBank/DDBJ whole genome shotgun (WGS) entry which is preliminary data.</text>
</comment>
<reference evidence="2 3" key="1">
    <citation type="submission" date="2014-05" db="EMBL/GenBank/DDBJ databases">
        <title>Novel Listeriaceae from food processing environments.</title>
        <authorList>
            <person name="den Bakker H.C."/>
        </authorList>
    </citation>
    <scope>NUCLEOTIDE SEQUENCE [LARGE SCALE GENOMIC DNA]</scope>
    <source>
        <strain evidence="2 3">FSL A5-0281</strain>
    </source>
</reference>
<dbReference type="GO" id="GO:0003677">
    <property type="term" value="F:DNA binding"/>
    <property type="evidence" value="ECO:0007669"/>
    <property type="project" value="UniProtKB-UniRule"/>
</dbReference>